<evidence type="ECO:0000313" key="3">
    <source>
        <dbReference type="EMBL" id="VEJ45697.1"/>
    </source>
</evidence>
<evidence type="ECO:0000259" key="1">
    <source>
        <dbReference type="Pfam" id="PF07726"/>
    </source>
</evidence>
<dbReference type="EMBL" id="LR134529">
    <property type="protein sequence ID" value="VEJ45697.1"/>
    <property type="molecule type" value="Genomic_DNA"/>
</dbReference>
<dbReference type="EC" id="3.6.3.-" evidence="3"/>
<evidence type="ECO:0000313" key="4">
    <source>
        <dbReference type="Proteomes" id="UP000274201"/>
    </source>
</evidence>
<dbReference type="InterPro" id="IPR050764">
    <property type="entry name" value="CbbQ/NirQ/NorQ/GpvN"/>
</dbReference>
<dbReference type="SUPFAM" id="SSF52540">
    <property type="entry name" value="P-loop containing nucleoside triphosphate hydrolases"/>
    <property type="match status" value="1"/>
</dbReference>
<dbReference type="InterPro" id="IPR041628">
    <property type="entry name" value="ChlI/MoxR_AAA_lid"/>
</dbReference>
<feature type="domain" description="ATPase AAA-3" evidence="1">
    <location>
        <begin position="64"/>
        <end position="197"/>
    </location>
</feature>
<dbReference type="STRING" id="1094497.BVwin_10250"/>
<proteinExistence type="predicted"/>
<gene>
    <name evidence="3" type="primary">ravA</name>
    <name evidence="3" type="ORF">NCTC12905_01364</name>
</gene>
<dbReference type="Proteomes" id="UP000274201">
    <property type="component" value="Chromosome"/>
</dbReference>
<dbReference type="PANTHER" id="PTHR42759:SF1">
    <property type="entry name" value="MAGNESIUM-CHELATASE SUBUNIT CHLD"/>
    <property type="match status" value="1"/>
</dbReference>
<sequence>MSQCDTSSNSLKKVNIKDEAQAIIDDIDAAHKELNILQQEIDKVIFGQNHVIEYALIAIFAGGHALLVGAPGLAKTRLVQTLGTVLGLDEKRIQFTPDLMPSDIIGSEIMDSDKSGKRSFRYVKGPIFTQLLMADEINRASPRTQSALLQAMQEYHVTVAGTRYDLPQPFHVLATQNPLEQEGTYPLPEAQLDRFLMQIDIDYPDLTTERRIILETTKEKKQNAKPILSTEKLQKIQKIVRKMSLSENVVEAILKIVRLARPHKDNTLANTYVAWGPGPRASQALSLCVRARALYYGRLAPSLDDVEALALPVLQHRMALNFSAHAEDISVKDIIHNLMKDVL</sequence>
<dbReference type="CDD" id="cd00009">
    <property type="entry name" value="AAA"/>
    <property type="match status" value="1"/>
</dbReference>
<dbReference type="AlphaFoldDB" id="A0A3S4YHE8"/>
<dbReference type="PANTHER" id="PTHR42759">
    <property type="entry name" value="MOXR FAMILY PROTEIN"/>
    <property type="match status" value="1"/>
</dbReference>
<evidence type="ECO:0000259" key="2">
    <source>
        <dbReference type="Pfam" id="PF17863"/>
    </source>
</evidence>
<dbReference type="RefSeq" id="WP_126603632.1">
    <property type="nucleotide sequence ID" value="NZ_LR134529.1"/>
</dbReference>
<dbReference type="GO" id="GO:0005524">
    <property type="term" value="F:ATP binding"/>
    <property type="evidence" value="ECO:0007669"/>
    <property type="project" value="InterPro"/>
</dbReference>
<name>A0A3S4YHE8_BARVI</name>
<keyword evidence="3" id="KW-0378">Hydrolase</keyword>
<dbReference type="InterPro" id="IPR027417">
    <property type="entry name" value="P-loop_NTPase"/>
</dbReference>
<dbReference type="Gene3D" id="1.10.8.80">
    <property type="entry name" value="Magnesium chelatase subunit I, C-Terminal domain"/>
    <property type="match status" value="1"/>
</dbReference>
<reference evidence="3 4" key="1">
    <citation type="submission" date="2018-12" db="EMBL/GenBank/DDBJ databases">
        <authorList>
            <consortium name="Pathogen Informatics"/>
        </authorList>
    </citation>
    <scope>NUCLEOTIDE SEQUENCE [LARGE SCALE GENOMIC DNA]</scope>
    <source>
        <strain evidence="3 4">NCTC12905</strain>
    </source>
</reference>
<dbReference type="Pfam" id="PF07726">
    <property type="entry name" value="AAA_3"/>
    <property type="match status" value="1"/>
</dbReference>
<protein>
    <submittedName>
        <fullName evidence="3">ATPase ravA</fullName>
        <ecNumber evidence="3">3.6.3.-</ecNumber>
    </submittedName>
</protein>
<dbReference type="Gene3D" id="3.40.50.300">
    <property type="entry name" value="P-loop containing nucleotide triphosphate hydrolases"/>
    <property type="match status" value="1"/>
</dbReference>
<feature type="domain" description="ChlI/MoxR AAA lid" evidence="2">
    <location>
        <begin position="267"/>
        <end position="336"/>
    </location>
</feature>
<dbReference type="Pfam" id="PF17863">
    <property type="entry name" value="AAA_lid_2"/>
    <property type="match status" value="1"/>
</dbReference>
<organism evidence="3 4">
    <name type="scientific">Bartonella vinsonii</name>
    <name type="common">Rochalimaea vinsonii</name>
    <dbReference type="NCBI Taxonomy" id="33047"/>
    <lineage>
        <taxon>Bacteria</taxon>
        <taxon>Pseudomonadati</taxon>
        <taxon>Pseudomonadota</taxon>
        <taxon>Alphaproteobacteria</taxon>
        <taxon>Hyphomicrobiales</taxon>
        <taxon>Bartonellaceae</taxon>
        <taxon>Bartonella</taxon>
    </lineage>
</organism>
<dbReference type="InterPro" id="IPR011703">
    <property type="entry name" value="ATPase_AAA-3"/>
</dbReference>
<dbReference type="GO" id="GO:0016887">
    <property type="term" value="F:ATP hydrolysis activity"/>
    <property type="evidence" value="ECO:0007669"/>
    <property type="project" value="InterPro"/>
</dbReference>
<dbReference type="PIRSF" id="PIRSF002849">
    <property type="entry name" value="AAA_ATPase_chaperone_MoxR_prd"/>
    <property type="match status" value="1"/>
</dbReference>
<dbReference type="OrthoDB" id="9808397at2"/>
<accession>A0A3S4YHE8</accession>